<dbReference type="InterPro" id="IPR007367">
    <property type="entry name" value="DUF433"/>
</dbReference>
<sequence>MAITHSTQTQSGEQSPDRTWIVRNPKVLGGEPSIRGTRVPVRSVVVGWERYRNIGDVCAAYALEPAAVEAALAFSVDHKDEIDALIRENDVLASEPDSTSKSPS</sequence>
<dbReference type="PANTHER" id="PTHR34849">
    <property type="entry name" value="SSL5025 PROTEIN"/>
    <property type="match status" value="1"/>
</dbReference>
<dbReference type="InterPro" id="IPR009057">
    <property type="entry name" value="Homeodomain-like_sf"/>
</dbReference>
<dbReference type="Gene3D" id="1.10.10.10">
    <property type="entry name" value="Winged helix-like DNA-binding domain superfamily/Winged helix DNA-binding domain"/>
    <property type="match status" value="1"/>
</dbReference>
<protein>
    <recommendedName>
        <fullName evidence="3">DUF433 domain-containing protein</fullName>
    </recommendedName>
</protein>
<organism evidence="2">
    <name type="scientific">uncultured Chloroflexota bacterium</name>
    <dbReference type="NCBI Taxonomy" id="166587"/>
    <lineage>
        <taxon>Bacteria</taxon>
        <taxon>Bacillati</taxon>
        <taxon>Chloroflexota</taxon>
        <taxon>environmental samples</taxon>
    </lineage>
</organism>
<evidence type="ECO:0000313" key="2">
    <source>
        <dbReference type="EMBL" id="CAA9268389.1"/>
    </source>
</evidence>
<feature type="region of interest" description="Disordered" evidence="1">
    <location>
        <begin position="1"/>
        <end position="23"/>
    </location>
</feature>
<dbReference type="AlphaFoldDB" id="A0A6J4J5E3"/>
<feature type="compositionally biased region" description="Polar residues" evidence="1">
    <location>
        <begin position="1"/>
        <end position="14"/>
    </location>
</feature>
<evidence type="ECO:0000256" key="1">
    <source>
        <dbReference type="SAM" id="MobiDB-lite"/>
    </source>
</evidence>
<gene>
    <name evidence="2" type="ORF">AVDCRST_MAG77-3040</name>
</gene>
<proteinExistence type="predicted"/>
<evidence type="ECO:0008006" key="3">
    <source>
        <dbReference type="Google" id="ProtNLM"/>
    </source>
</evidence>
<dbReference type="InterPro" id="IPR036388">
    <property type="entry name" value="WH-like_DNA-bd_sf"/>
</dbReference>
<dbReference type="Pfam" id="PF04255">
    <property type="entry name" value="DUF433"/>
    <property type="match status" value="1"/>
</dbReference>
<reference evidence="2" key="1">
    <citation type="submission" date="2020-02" db="EMBL/GenBank/DDBJ databases">
        <authorList>
            <person name="Meier V. D."/>
        </authorList>
    </citation>
    <scope>NUCLEOTIDE SEQUENCE</scope>
    <source>
        <strain evidence="2">AVDCRST_MAG77</strain>
    </source>
</reference>
<dbReference type="SUPFAM" id="SSF46689">
    <property type="entry name" value="Homeodomain-like"/>
    <property type="match status" value="1"/>
</dbReference>
<accession>A0A6J4J5E3</accession>
<dbReference type="EMBL" id="CADCTC010000171">
    <property type="protein sequence ID" value="CAA9268389.1"/>
    <property type="molecule type" value="Genomic_DNA"/>
</dbReference>
<dbReference type="PANTHER" id="PTHR34849:SF3">
    <property type="entry name" value="SSR2962 PROTEIN"/>
    <property type="match status" value="1"/>
</dbReference>
<name>A0A6J4J5E3_9CHLR</name>